<gene>
    <name evidence="2" type="primary">LOC104587291</name>
</gene>
<proteinExistence type="predicted"/>
<dbReference type="GO" id="GO:0005654">
    <property type="term" value="C:nucleoplasm"/>
    <property type="evidence" value="ECO:0000318"/>
    <property type="project" value="GO_Central"/>
</dbReference>
<sequence>MHITIRTQERHTYQIEVTPSMTFLEVKQKMEQISGAGVARQSLWLYGSEVRDDRDMEFYDIEDGATIILNYERVSLGYTFPIVAKTPTEELSVEVEEALTVAKLKERIQAIAKIPVEKMALFHFSREMEDALFLSAYFVTEDSKIEIKLLP</sequence>
<dbReference type="AlphaFoldDB" id="A0A1U7Z6K5"/>
<dbReference type="Proteomes" id="UP000189703">
    <property type="component" value="Unplaced"/>
</dbReference>
<dbReference type="GeneID" id="104587291"/>
<dbReference type="RefSeq" id="XP_010243141.1">
    <property type="nucleotide sequence ID" value="XM_010244839.1"/>
</dbReference>
<dbReference type="InterPro" id="IPR029071">
    <property type="entry name" value="Ubiquitin-like_domsf"/>
</dbReference>
<dbReference type="GO" id="GO:0070628">
    <property type="term" value="F:proteasome binding"/>
    <property type="evidence" value="ECO:0000318"/>
    <property type="project" value="GO_Central"/>
</dbReference>
<dbReference type="SUPFAM" id="SSF54236">
    <property type="entry name" value="Ubiquitin-like"/>
    <property type="match status" value="2"/>
</dbReference>
<dbReference type="InterPro" id="IPR000626">
    <property type="entry name" value="Ubiquitin-like_dom"/>
</dbReference>
<dbReference type="KEGG" id="nnu:104587291"/>
<protein>
    <submittedName>
        <fullName evidence="2">Polyubiquitin-like</fullName>
    </submittedName>
</protein>
<dbReference type="GO" id="GO:0005829">
    <property type="term" value="C:cytosol"/>
    <property type="evidence" value="ECO:0000318"/>
    <property type="project" value="GO_Central"/>
</dbReference>
<dbReference type="Pfam" id="PF00240">
    <property type="entry name" value="ubiquitin"/>
    <property type="match status" value="2"/>
</dbReference>
<dbReference type="OrthoDB" id="2012182at2759"/>
<evidence type="ECO:0000313" key="1">
    <source>
        <dbReference type="Proteomes" id="UP000189703"/>
    </source>
</evidence>
<dbReference type="GO" id="GO:0043161">
    <property type="term" value="P:proteasome-mediated ubiquitin-dependent protein catabolic process"/>
    <property type="evidence" value="ECO:0000318"/>
    <property type="project" value="GO_Central"/>
</dbReference>
<dbReference type="OMA" id="LYAYYVN"/>
<name>A0A1U7Z6K5_NELNU</name>
<dbReference type="SMART" id="SM00213">
    <property type="entry name" value="UBQ"/>
    <property type="match status" value="2"/>
</dbReference>
<reference evidence="2" key="1">
    <citation type="submission" date="2025-08" db="UniProtKB">
        <authorList>
            <consortium name="RefSeq"/>
        </authorList>
    </citation>
    <scope>IDENTIFICATION</scope>
</reference>
<dbReference type="GO" id="GO:0031593">
    <property type="term" value="F:polyubiquitin modification-dependent protein binding"/>
    <property type="evidence" value="ECO:0000318"/>
    <property type="project" value="GO_Central"/>
</dbReference>
<dbReference type="STRING" id="4432.A0A1U7Z6K5"/>
<organism evidence="1 2">
    <name type="scientific">Nelumbo nucifera</name>
    <name type="common">Sacred lotus</name>
    <dbReference type="NCBI Taxonomy" id="4432"/>
    <lineage>
        <taxon>Eukaryota</taxon>
        <taxon>Viridiplantae</taxon>
        <taxon>Streptophyta</taxon>
        <taxon>Embryophyta</taxon>
        <taxon>Tracheophyta</taxon>
        <taxon>Spermatophyta</taxon>
        <taxon>Magnoliopsida</taxon>
        <taxon>Proteales</taxon>
        <taxon>Nelumbonaceae</taxon>
        <taxon>Nelumbo</taxon>
    </lineage>
</organism>
<keyword evidence="1" id="KW-1185">Reference proteome</keyword>
<dbReference type="Gene3D" id="3.10.20.90">
    <property type="entry name" value="Phosphatidylinositol 3-kinase Catalytic Subunit, Chain A, domain 1"/>
    <property type="match status" value="2"/>
</dbReference>
<accession>A0A1U7Z6K5</accession>
<dbReference type="GO" id="GO:0043130">
    <property type="term" value="F:ubiquitin binding"/>
    <property type="evidence" value="ECO:0000318"/>
    <property type="project" value="GO_Central"/>
</dbReference>
<dbReference type="CDD" id="cd17039">
    <property type="entry name" value="Ubl_ubiquitin_like"/>
    <property type="match status" value="2"/>
</dbReference>
<dbReference type="PROSITE" id="PS50053">
    <property type="entry name" value="UBIQUITIN_2"/>
    <property type="match status" value="2"/>
</dbReference>
<evidence type="ECO:0000313" key="2">
    <source>
        <dbReference type="RefSeq" id="XP_010243141.1"/>
    </source>
</evidence>
<dbReference type="PANTHER" id="PTHR10621">
    <property type="entry name" value="UV EXCISION REPAIR PROTEIN RAD23"/>
    <property type="match status" value="1"/>
</dbReference>
<dbReference type="PANTHER" id="PTHR10621:SF39">
    <property type="entry name" value="UBIQUITIN-LIKE SUPERFAMILY PROTEIN"/>
    <property type="match status" value="1"/>
</dbReference>